<keyword evidence="2" id="KW-1185">Reference proteome</keyword>
<name>A0A3S5BFN7_9PLAT</name>
<evidence type="ECO:0000313" key="2">
    <source>
        <dbReference type="Proteomes" id="UP000784294"/>
    </source>
</evidence>
<dbReference type="EMBL" id="CAAALY010282401">
    <property type="protein sequence ID" value="VEL43531.1"/>
    <property type="molecule type" value="Genomic_DNA"/>
</dbReference>
<reference evidence="1" key="1">
    <citation type="submission" date="2018-11" db="EMBL/GenBank/DDBJ databases">
        <authorList>
            <consortium name="Pathogen Informatics"/>
        </authorList>
    </citation>
    <scope>NUCLEOTIDE SEQUENCE</scope>
</reference>
<sequence>MHLFLHIQISVNGPSETALVRGLTKPIDQHFVIRCLRKSAAYHSLQLNRSQVESESPKHSHCCQAVEIGDGSVTPTSPLADVGGSPKGNEVEAVLSDCQAPSRINFSRLGHQLSLRFTALAGRLSRRNFNFDPDQFSTFGVLPKVGKMSGSTRCRKAVDRRLRRLNTDGQVAGTSRLAVFLVADAGDHAGMGKSETILKTAIQSTPGKENSISVDVRNSNRHNKVDNVTQSAPAVSLESDNSCRGTQSIFFLHPIASPRSLVVSSSLHSLDSPNCSAASAYPHQSNKSHFSIALPQKAASRLPKFHTARRLKSILLFRNKSSLSSLPLSGSSCSSSSAKTTTTLAFGCKRAGCRK</sequence>
<evidence type="ECO:0000313" key="1">
    <source>
        <dbReference type="EMBL" id="VEL43531.1"/>
    </source>
</evidence>
<dbReference type="Proteomes" id="UP000784294">
    <property type="component" value="Unassembled WGS sequence"/>
</dbReference>
<organism evidence="1 2">
    <name type="scientific">Protopolystoma xenopodis</name>
    <dbReference type="NCBI Taxonomy" id="117903"/>
    <lineage>
        <taxon>Eukaryota</taxon>
        <taxon>Metazoa</taxon>
        <taxon>Spiralia</taxon>
        <taxon>Lophotrochozoa</taxon>
        <taxon>Platyhelminthes</taxon>
        <taxon>Monogenea</taxon>
        <taxon>Polyopisthocotylea</taxon>
        <taxon>Polystomatidea</taxon>
        <taxon>Polystomatidae</taxon>
        <taxon>Protopolystoma</taxon>
    </lineage>
</organism>
<proteinExistence type="predicted"/>
<accession>A0A3S5BFN7</accession>
<protein>
    <submittedName>
        <fullName evidence="1">Uncharacterized protein</fullName>
    </submittedName>
</protein>
<comment type="caution">
    <text evidence="1">The sequence shown here is derived from an EMBL/GenBank/DDBJ whole genome shotgun (WGS) entry which is preliminary data.</text>
</comment>
<dbReference type="AlphaFoldDB" id="A0A3S5BFN7"/>
<gene>
    <name evidence="1" type="ORF">PXEA_LOCUS36971</name>
</gene>